<proteinExistence type="predicted"/>
<name>A0A5D0MGJ7_9BACT</name>
<dbReference type="AlphaFoldDB" id="A0A5D0MGJ7"/>
<protein>
    <recommendedName>
        <fullName evidence="3">Cthe-2314-like HEPN domain-containing protein</fullName>
    </recommendedName>
</protein>
<dbReference type="Proteomes" id="UP000324143">
    <property type="component" value="Unassembled WGS sequence"/>
</dbReference>
<reference evidence="1" key="1">
    <citation type="submission" date="2019-08" db="EMBL/GenBank/DDBJ databases">
        <title>Genomic characterization of a novel candidate phylum (ARYD3) from a high temperature, high salinity tertiary oil reservoir in north central Oklahoma, USA.</title>
        <authorList>
            <person name="Youssef N.H."/>
            <person name="Yadav A."/>
            <person name="Elshahed M.S."/>
        </authorList>
    </citation>
    <scope>NUCLEOTIDE SEQUENCE [LARGE SCALE GENOMIC DNA]</scope>
    <source>
        <strain evidence="1">ARYD3</strain>
    </source>
</reference>
<dbReference type="EMBL" id="VSIX01000110">
    <property type="protein sequence ID" value="TYB30580.1"/>
    <property type="molecule type" value="Genomic_DNA"/>
</dbReference>
<evidence type="ECO:0008006" key="3">
    <source>
        <dbReference type="Google" id="ProtNLM"/>
    </source>
</evidence>
<organism evidence="1 2">
    <name type="scientific">Candidatus Mcinerneyibacterium aminivorans</name>
    <dbReference type="NCBI Taxonomy" id="2703815"/>
    <lineage>
        <taxon>Bacteria</taxon>
        <taxon>Candidatus Macinerneyibacteriota</taxon>
        <taxon>Candidatus Mcinerneyibacteria</taxon>
        <taxon>Candidatus Mcinerneyibacteriales</taxon>
        <taxon>Candidatus Mcinerneyibacteriaceae</taxon>
        <taxon>Candidatus Mcinerneyibacterium</taxon>
    </lineage>
</organism>
<comment type="caution">
    <text evidence="1">The sequence shown here is derived from an EMBL/GenBank/DDBJ whole genome shotgun (WGS) entry which is preliminary data.</text>
</comment>
<evidence type="ECO:0000313" key="2">
    <source>
        <dbReference type="Proteomes" id="UP000324143"/>
    </source>
</evidence>
<evidence type="ECO:0000313" key="1">
    <source>
        <dbReference type="EMBL" id="TYB30580.1"/>
    </source>
</evidence>
<accession>A0A5D0MGJ7</accession>
<sequence>MSNKHIQTHLEMMKDCLKLMEHSEGDNYRKVEFVGSILSLFSPIQKEKLNVLYENKPYLLSSITHDFWNLGNVLHRLEWQKEKLKDVEPVGLWYTYASMDIEYFYTVFRSLCDYFAELIASCYSGTPNIPNSREESFYKLLVWVHRKKDKLDKDFLKIFKQANLLKGENEIYRTWFGHIREIRDDIIHRGANSIIYGEPNEGILFQIKKRDFNNTISALPHIKYNDNGIIYFDRYASLQISSLLNFTEYLARYIIKKYDLKETETRCSSFDVVYKWMSEFKNRLEMKN</sequence>
<gene>
    <name evidence="1" type="ORF">FXF47_08475</name>
</gene>
<keyword evidence="2" id="KW-1185">Reference proteome</keyword>